<dbReference type="AlphaFoldDB" id="A0A4Z1KY26"/>
<organism evidence="2 3">
    <name type="scientific">Botrytis porri</name>
    <dbReference type="NCBI Taxonomy" id="87229"/>
    <lineage>
        <taxon>Eukaryota</taxon>
        <taxon>Fungi</taxon>
        <taxon>Dikarya</taxon>
        <taxon>Ascomycota</taxon>
        <taxon>Pezizomycotina</taxon>
        <taxon>Leotiomycetes</taxon>
        <taxon>Helotiales</taxon>
        <taxon>Sclerotiniaceae</taxon>
        <taxon>Botrytis</taxon>
    </lineage>
</organism>
<feature type="region of interest" description="Disordered" evidence="1">
    <location>
        <begin position="325"/>
        <end position="356"/>
    </location>
</feature>
<feature type="compositionally biased region" description="Pro residues" evidence="1">
    <location>
        <begin position="163"/>
        <end position="174"/>
    </location>
</feature>
<feature type="compositionally biased region" description="Basic residues" evidence="1">
    <location>
        <begin position="110"/>
        <end position="120"/>
    </location>
</feature>
<comment type="caution">
    <text evidence="2">The sequence shown here is derived from an EMBL/GenBank/DDBJ whole genome shotgun (WGS) entry which is preliminary data.</text>
</comment>
<accession>A0A4Z1KY26</accession>
<evidence type="ECO:0000256" key="1">
    <source>
        <dbReference type="SAM" id="MobiDB-lite"/>
    </source>
</evidence>
<evidence type="ECO:0000313" key="2">
    <source>
        <dbReference type="EMBL" id="TGO89487.1"/>
    </source>
</evidence>
<feature type="compositionally biased region" description="Polar residues" evidence="1">
    <location>
        <begin position="246"/>
        <end position="264"/>
    </location>
</feature>
<protein>
    <submittedName>
        <fullName evidence="2">Uncharacterized protein</fullName>
    </submittedName>
</protein>
<name>A0A4Z1KY26_9HELO</name>
<feature type="compositionally biased region" description="Polar residues" evidence="1">
    <location>
        <begin position="46"/>
        <end position="59"/>
    </location>
</feature>
<evidence type="ECO:0000313" key="3">
    <source>
        <dbReference type="Proteomes" id="UP000297280"/>
    </source>
</evidence>
<dbReference type="EMBL" id="PQXO01000107">
    <property type="protein sequence ID" value="TGO89487.1"/>
    <property type="molecule type" value="Genomic_DNA"/>
</dbReference>
<feature type="region of interest" description="Disordered" evidence="1">
    <location>
        <begin position="674"/>
        <end position="729"/>
    </location>
</feature>
<gene>
    <name evidence="2" type="ORF">BPOR_0107g00130</name>
</gene>
<dbReference type="STRING" id="87229.A0A4Z1KY26"/>
<feature type="compositionally biased region" description="Basic and acidic residues" evidence="1">
    <location>
        <begin position="60"/>
        <end position="77"/>
    </location>
</feature>
<feature type="compositionally biased region" description="Acidic residues" evidence="1">
    <location>
        <begin position="328"/>
        <end position="356"/>
    </location>
</feature>
<reference evidence="2 3" key="1">
    <citation type="submission" date="2017-12" db="EMBL/GenBank/DDBJ databases">
        <title>Comparative genomics of Botrytis spp.</title>
        <authorList>
            <person name="Valero-Jimenez C.A."/>
            <person name="Tapia P."/>
            <person name="Veloso J."/>
            <person name="Silva-Moreno E."/>
            <person name="Staats M."/>
            <person name="Valdes J.H."/>
            <person name="Van Kan J.A.L."/>
        </authorList>
    </citation>
    <scope>NUCLEOTIDE SEQUENCE [LARGE SCALE GENOMIC DNA]</scope>
    <source>
        <strain evidence="2 3">MUCL3349</strain>
    </source>
</reference>
<feature type="compositionally biased region" description="Basic residues" evidence="1">
    <location>
        <begin position="180"/>
        <end position="190"/>
    </location>
</feature>
<feature type="compositionally biased region" description="Low complexity" evidence="1">
    <location>
        <begin position="679"/>
        <end position="702"/>
    </location>
</feature>
<dbReference type="Proteomes" id="UP000297280">
    <property type="component" value="Unassembled WGS sequence"/>
</dbReference>
<sequence length="729" mass="79330">MPKTKAALKSAQTVKQKQKTKLKTEQKMKMTAPAQGNAKPKPNPEIPTSTPNAKTTRASKLNEERSSDIRGSKKNEESTTNPASSDRGTTQANPSPEITKPVYPRPLVIWHKKPSRKKRSGTASSKKVAEPMPMSNPTPTPAPISEKKSKTNTTSARGNARPQPIPETPKPVYPRPLVIWHKKPSKKRSSKTTSLKEDAISTSNATPTPASKQKLNTSSVRRTTQPRSSPEITKPNLKATPKAKSTRNSKLNVDTRSKTANSKTAARVVIEISDSDSDDDNDIDDVDADVDIEDEDEDGYMDEDMDDDTNIDEILTAKKAARIFIEISDSDEDDDSDDDDNDGDGDEEIDVDTNTDVDVDVDVDADFEEDIDVDANATPQSTSIHSPKPDATPDIIGSIPNFTVAPSPPHLGDLDLLSLFSEAEPEPASGFENPIAGDGDLDADANADEIPEYIPMYSPTLDATSDIGLIPEMITGMASPYLGDLDLMPSVLEAEPESVSGLGNSMLDAPSNIMGLLPNANAVLASPCQRDPMLSVPEVEIEPASGLRTQVAGDGSHLAPDLQMYVNRDVEMGIDMNTDMLMDVSISTETNTTPFQTSWEGMYMDPPLTAEEWGFDFSNIGVEEIDVLFGEMEREKDKDIRGNVDADVVADAHVEMQGDVEMGADAEMGESQGARVDFEAQNEQEQAQAQELAQAQTPTQAPKQKKKQQKRKAEEEQGWGGRLRKRTRD</sequence>
<keyword evidence="3" id="KW-1185">Reference proteome</keyword>
<feature type="compositionally biased region" description="Polar residues" evidence="1">
    <location>
        <begin position="78"/>
        <end position="96"/>
    </location>
</feature>
<proteinExistence type="predicted"/>
<feature type="compositionally biased region" description="Polar residues" evidence="1">
    <location>
        <begin position="200"/>
        <end position="231"/>
    </location>
</feature>
<feature type="compositionally biased region" description="Acidic residues" evidence="1">
    <location>
        <begin position="273"/>
        <end position="308"/>
    </location>
</feature>
<feature type="region of interest" description="Disordered" evidence="1">
    <location>
        <begin position="1"/>
        <end position="308"/>
    </location>
</feature>